<sequence length="249" mass="27067">MTREMTLAVDCGGGGIKASVLDGQGTMVAPPKRTPTPYPLPPELLVQTIVDLAAQLPEAHRVTVGMPGMIRHGVVIATPHYITKDGPRSRVLPELVEKWDHFDMGQAVESALGIPTKVLNDAEVAGAGVITGRGLEMIITLGTGLGNAVFDGGQLAPHVEVSQGPIRWGLTYDDYIGEHERLRLGDVHWSRRVRRVVDGLRPMYMWDRLYLGGGNSKRIVPSYRDRLGEDVIIVPNDAGIIGGVRSWEL</sequence>
<organism evidence="2">
    <name type="scientific">Schaalia odontolytica</name>
    <dbReference type="NCBI Taxonomy" id="1660"/>
    <lineage>
        <taxon>Bacteria</taxon>
        <taxon>Bacillati</taxon>
        <taxon>Actinomycetota</taxon>
        <taxon>Actinomycetes</taxon>
        <taxon>Actinomycetales</taxon>
        <taxon>Actinomycetaceae</taxon>
        <taxon>Schaalia</taxon>
    </lineage>
</organism>
<dbReference type="InterPro" id="IPR043129">
    <property type="entry name" value="ATPase_NBD"/>
</dbReference>
<protein>
    <submittedName>
        <fullName evidence="2">Polyphosphate glucokinase</fullName>
        <ecNumber evidence="2">2.7.1.63</ecNumber>
    </submittedName>
</protein>
<dbReference type="EMBL" id="CACRSM010000002">
    <property type="protein sequence ID" value="VYS90956.1"/>
    <property type="molecule type" value="Genomic_DNA"/>
</dbReference>
<dbReference type="Gene3D" id="3.30.420.40">
    <property type="match status" value="2"/>
</dbReference>
<reference evidence="2" key="1">
    <citation type="submission" date="2019-11" db="EMBL/GenBank/DDBJ databases">
        <authorList>
            <person name="Feng L."/>
        </authorList>
    </citation>
    <scope>NUCLEOTIDE SEQUENCE</scope>
    <source>
        <strain evidence="2">AodontolyticusLFYP35</strain>
    </source>
</reference>
<dbReference type="InterPro" id="IPR000600">
    <property type="entry name" value="ROK"/>
</dbReference>
<dbReference type="SUPFAM" id="SSF53067">
    <property type="entry name" value="Actin-like ATPase domain"/>
    <property type="match status" value="1"/>
</dbReference>
<keyword evidence="2" id="KW-0418">Kinase</keyword>
<accession>A0A6N2SCN5</accession>
<evidence type="ECO:0000256" key="1">
    <source>
        <dbReference type="ARBA" id="ARBA00006479"/>
    </source>
</evidence>
<name>A0A6N2SCN5_9ACTO</name>
<dbReference type="AlphaFoldDB" id="A0A6N2SCN5"/>
<evidence type="ECO:0000313" key="2">
    <source>
        <dbReference type="EMBL" id="VYS90956.1"/>
    </source>
</evidence>
<dbReference type="Pfam" id="PF00480">
    <property type="entry name" value="ROK"/>
    <property type="match status" value="1"/>
</dbReference>
<dbReference type="GO" id="GO:0047330">
    <property type="term" value="F:polyphosphate-glucose phosphotransferase activity"/>
    <property type="evidence" value="ECO:0007669"/>
    <property type="project" value="UniProtKB-EC"/>
</dbReference>
<proteinExistence type="inferred from homology"/>
<gene>
    <name evidence="2" type="primary">ppgK_1</name>
    <name evidence="2" type="ORF">AOLFYP35_00795</name>
</gene>
<keyword evidence="2" id="KW-0808">Transferase</keyword>
<dbReference type="EC" id="2.7.1.63" evidence="2"/>
<comment type="similarity">
    <text evidence="1">Belongs to the ROK (NagC/XylR) family.</text>
</comment>